<evidence type="ECO:0000256" key="6">
    <source>
        <dbReference type="ARBA" id="ARBA00023018"/>
    </source>
</evidence>
<keyword evidence="3 20" id="KW-0812">Transmembrane</keyword>
<evidence type="ECO:0000256" key="7">
    <source>
        <dbReference type="ARBA" id="ARBA00023065"/>
    </source>
</evidence>
<keyword evidence="4 20" id="KW-0732">Signal</keyword>
<evidence type="ECO:0000256" key="8">
    <source>
        <dbReference type="ARBA" id="ARBA00023136"/>
    </source>
</evidence>
<dbReference type="PROSITE" id="PS51257">
    <property type="entry name" value="PROKAR_LIPOPROTEIN"/>
    <property type="match status" value="1"/>
</dbReference>
<dbReference type="GO" id="GO:0004888">
    <property type="term" value="F:transmembrane signaling receptor activity"/>
    <property type="evidence" value="ECO:0007669"/>
    <property type="project" value="InterPro"/>
</dbReference>
<evidence type="ECO:0000259" key="22">
    <source>
        <dbReference type="Pfam" id="PF02932"/>
    </source>
</evidence>
<dbReference type="PANTHER" id="PTHR18945">
    <property type="entry name" value="NEUROTRANSMITTER GATED ION CHANNEL"/>
    <property type="match status" value="1"/>
</dbReference>
<dbReference type="InterPro" id="IPR036734">
    <property type="entry name" value="Neur_chan_lig-bd_sf"/>
</dbReference>
<keyword evidence="9" id="KW-1015">Disulfide bond</keyword>
<keyword evidence="12" id="KW-0628">Postsynaptic cell membrane</keyword>
<comment type="similarity">
    <text evidence="20">Belongs to the ligand-gated ion channel (TC 1.A.9) family.</text>
</comment>
<evidence type="ECO:0000259" key="21">
    <source>
        <dbReference type="Pfam" id="PF02931"/>
    </source>
</evidence>
<dbReference type="PRINTS" id="PR00252">
    <property type="entry name" value="NRIONCHANNEL"/>
</dbReference>
<evidence type="ECO:0000256" key="12">
    <source>
        <dbReference type="ARBA" id="ARBA00023257"/>
    </source>
</evidence>
<evidence type="ECO:0000256" key="9">
    <source>
        <dbReference type="ARBA" id="ARBA00023157"/>
    </source>
</evidence>
<dbReference type="EMBL" id="OW240923">
    <property type="protein sequence ID" value="CAH2324485.1"/>
    <property type="molecule type" value="Genomic_DNA"/>
</dbReference>
<feature type="transmembrane region" description="Helical" evidence="20">
    <location>
        <begin position="238"/>
        <end position="257"/>
    </location>
</feature>
<evidence type="ECO:0000313" key="24">
    <source>
        <dbReference type="Proteomes" id="UP001295444"/>
    </source>
</evidence>
<feature type="signal peptide" evidence="20">
    <location>
        <begin position="1"/>
        <end position="20"/>
    </location>
</feature>
<keyword evidence="24" id="KW-1185">Reference proteome</keyword>
<proteinExistence type="inferred from homology"/>
<feature type="domain" description="Neurotransmitter-gated ion-channel ligand-binding" evidence="21">
    <location>
        <begin position="42"/>
        <end position="237"/>
    </location>
</feature>
<accession>A0AAD1WSG2</accession>
<dbReference type="SUPFAM" id="SSF63712">
    <property type="entry name" value="Nicotinic receptor ligand binding domain-like"/>
    <property type="match status" value="1"/>
</dbReference>
<dbReference type="GO" id="GO:0005230">
    <property type="term" value="F:extracellular ligand-gated monoatomic ion channel activity"/>
    <property type="evidence" value="ECO:0007669"/>
    <property type="project" value="InterPro"/>
</dbReference>
<dbReference type="Pfam" id="PF02932">
    <property type="entry name" value="Neur_chan_memb"/>
    <property type="match status" value="1"/>
</dbReference>
<dbReference type="CDD" id="cd19063">
    <property type="entry name" value="LGIC_TM_5-HT3"/>
    <property type="match status" value="1"/>
</dbReference>
<reference evidence="23" key="1">
    <citation type="submission" date="2022-03" db="EMBL/GenBank/DDBJ databases">
        <authorList>
            <person name="Alioto T."/>
            <person name="Alioto T."/>
            <person name="Gomez Garrido J."/>
        </authorList>
    </citation>
    <scope>NUCLEOTIDE SEQUENCE</scope>
</reference>
<keyword evidence="1 20" id="KW-0813">Transport</keyword>
<dbReference type="InterPro" id="IPR006029">
    <property type="entry name" value="Neurotrans-gated_channel_TM"/>
</dbReference>
<dbReference type="PROSITE" id="PS00236">
    <property type="entry name" value="NEUROTR_ION_CHANNEL"/>
    <property type="match status" value="1"/>
</dbReference>
<dbReference type="InterPro" id="IPR036719">
    <property type="entry name" value="Neuro-gated_channel_TM_sf"/>
</dbReference>
<keyword evidence="2" id="KW-1003">Cell membrane</keyword>
<evidence type="ECO:0000256" key="4">
    <source>
        <dbReference type="ARBA" id="ARBA00022729"/>
    </source>
</evidence>
<dbReference type="Gene3D" id="1.20.58.390">
    <property type="entry name" value="Neurotransmitter-gated ion-channel transmembrane domain"/>
    <property type="match status" value="1"/>
</dbReference>
<dbReference type="InterPro" id="IPR006201">
    <property type="entry name" value="Neur_channel"/>
</dbReference>
<evidence type="ECO:0000256" key="3">
    <source>
        <dbReference type="ARBA" id="ARBA00022692"/>
    </source>
</evidence>
<dbReference type="Proteomes" id="UP001295444">
    <property type="component" value="Chromosome 12"/>
</dbReference>
<feature type="domain" description="Neurotransmitter-gated ion-channel transmembrane" evidence="22">
    <location>
        <begin position="244"/>
        <end position="450"/>
    </location>
</feature>
<feature type="transmembrane region" description="Helical" evidence="20">
    <location>
        <begin position="439"/>
        <end position="459"/>
    </location>
</feature>
<keyword evidence="6" id="KW-0770">Synapse</keyword>
<dbReference type="SUPFAM" id="SSF90112">
    <property type="entry name" value="Neurotransmitter-gated ion-channel transmembrane pore"/>
    <property type="match status" value="1"/>
</dbReference>
<keyword evidence="13" id="KW-1071">Ligand-gated ion channel</keyword>
<evidence type="ECO:0000256" key="18">
    <source>
        <dbReference type="ARBA" id="ARBA00036634"/>
    </source>
</evidence>
<comment type="catalytic activity">
    <reaction evidence="17">
        <text>Na(+)(in) = Na(+)(out)</text>
        <dbReference type="Rhea" id="RHEA:34963"/>
        <dbReference type="ChEBI" id="CHEBI:29101"/>
    </reaction>
</comment>
<dbReference type="InterPro" id="IPR018000">
    <property type="entry name" value="Neurotransmitter_ion_chnl_CS"/>
</dbReference>
<comment type="catalytic activity">
    <reaction evidence="18">
        <text>Ca(2+)(in) = Ca(2+)(out)</text>
        <dbReference type="Rhea" id="RHEA:29671"/>
        <dbReference type="ChEBI" id="CHEBI:29108"/>
    </reaction>
</comment>
<feature type="transmembrane region" description="Helical" evidence="20">
    <location>
        <begin position="269"/>
        <end position="286"/>
    </location>
</feature>
<keyword evidence="5 20" id="KW-1133">Transmembrane helix</keyword>
<evidence type="ECO:0000256" key="2">
    <source>
        <dbReference type="ARBA" id="ARBA00022475"/>
    </source>
</evidence>
<dbReference type="InterPro" id="IPR049944">
    <property type="entry name" value="LGIC_TM_5-HT3"/>
</dbReference>
<comment type="catalytic activity">
    <reaction evidence="16">
        <text>K(+)(in) = K(+)(out)</text>
        <dbReference type="Rhea" id="RHEA:29463"/>
        <dbReference type="ChEBI" id="CHEBI:29103"/>
    </reaction>
</comment>
<evidence type="ECO:0000256" key="5">
    <source>
        <dbReference type="ARBA" id="ARBA00022989"/>
    </source>
</evidence>
<dbReference type="FunFam" id="2.70.170.10:FF:000017">
    <property type="entry name" value="5-hydroxytryptamine receptor 3A"/>
    <property type="match status" value="1"/>
</dbReference>
<comment type="function">
    <text evidence="19">Forms serotonin (5-hydroxytryptamine/5-HT3)-activated cation-selective channel complexes, which when activated cause fast, depolarizing responses in neurons.</text>
</comment>
<keyword evidence="10 23" id="KW-0675">Receptor</keyword>
<evidence type="ECO:0000256" key="16">
    <source>
        <dbReference type="ARBA" id="ARBA00034430"/>
    </source>
</evidence>
<dbReference type="InterPro" id="IPR006202">
    <property type="entry name" value="Neur_chan_lig-bd"/>
</dbReference>
<keyword evidence="11" id="KW-0325">Glycoprotein</keyword>
<evidence type="ECO:0000256" key="14">
    <source>
        <dbReference type="ARBA" id="ARBA00023303"/>
    </source>
</evidence>
<sequence>MSKPIVSLIVAVSLLGCCHTEMVCSFNDVLQSLSLTNLPGPDVRPVKDWRNPTVVYIDFYLYTVIDLDTSLQILTTLLWFNMVWTDEFISWNPGNFCEINRVRILGEILWKPDLYVYEMTDYNKDSSMKLYYSITSNGLISYSAPLRIVTSCNLHIFKFPFDTQTCTLTFGPYIHSVEEIIMLPKTNSSQISQNAKEIFVSKGDWTLQNITVENQILLSDGVNYSQVIYQITIKRAPIVYIINLIIPSCFLVFLDIASMFIPIASGERLSFKITVVLGFSVVLLILNDMIPNSDDIPFLGIFCCVCMAIMVFSTIISTATLYMYTLAETEQEVPLWVKTWIIKYLACALCFHCKSKDEDLVVEVTDYKNVDFTKRTETNIELRDRNKSSLKDVQSTLEVKLLKRLLVEVLKIHQQLVVHLCKDEAKSEWYIAVLIVERLILIVYFIIIVALFVIMISVWSN</sequence>
<dbReference type="GO" id="GO:0045211">
    <property type="term" value="C:postsynaptic membrane"/>
    <property type="evidence" value="ECO:0007669"/>
    <property type="project" value="UniProtKB-SubCell"/>
</dbReference>
<evidence type="ECO:0000256" key="20">
    <source>
        <dbReference type="RuleBase" id="RU000687"/>
    </source>
</evidence>
<dbReference type="Pfam" id="PF02931">
    <property type="entry name" value="Neur_chan_LBD"/>
    <property type="match status" value="1"/>
</dbReference>
<feature type="chain" id="PRO_5041780783" evidence="20">
    <location>
        <begin position="21"/>
        <end position="461"/>
    </location>
</feature>
<evidence type="ECO:0000256" key="1">
    <source>
        <dbReference type="ARBA" id="ARBA00022448"/>
    </source>
</evidence>
<comment type="subcellular location">
    <subcellularLocation>
        <location evidence="15">Postsynaptic cell membrane</location>
        <topology evidence="15">Multi-pass membrane protein</topology>
    </subcellularLocation>
</comment>
<evidence type="ECO:0000313" key="23">
    <source>
        <dbReference type="EMBL" id="CAH2324485.1"/>
    </source>
</evidence>
<name>A0AAD1WSG2_PELCU</name>
<evidence type="ECO:0000256" key="11">
    <source>
        <dbReference type="ARBA" id="ARBA00023180"/>
    </source>
</evidence>
<dbReference type="AlphaFoldDB" id="A0AAD1WSG2"/>
<gene>
    <name evidence="23" type="ORF">PECUL_23A040783</name>
</gene>
<keyword evidence="14 20" id="KW-0407">Ion channel</keyword>
<dbReference type="InterPro" id="IPR038050">
    <property type="entry name" value="Neuro_actylchol_rec"/>
</dbReference>
<evidence type="ECO:0000256" key="15">
    <source>
        <dbReference type="ARBA" id="ARBA00034104"/>
    </source>
</evidence>
<evidence type="ECO:0000256" key="19">
    <source>
        <dbReference type="ARBA" id="ARBA00037540"/>
    </source>
</evidence>
<protein>
    <submittedName>
        <fullName evidence="23">5-hydroxytryptamine receptor 3A-like</fullName>
    </submittedName>
</protein>
<keyword evidence="7 20" id="KW-0406">Ion transport</keyword>
<feature type="transmembrane region" description="Helical" evidence="20">
    <location>
        <begin position="298"/>
        <end position="324"/>
    </location>
</feature>
<keyword evidence="8 20" id="KW-0472">Membrane</keyword>
<evidence type="ECO:0000256" key="13">
    <source>
        <dbReference type="ARBA" id="ARBA00023286"/>
    </source>
</evidence>
<organism evidence="23 24">
    <name type="scientific">Pelobates cultripes</name>
    <name type="common">Western spadefoot toad</name>
    <dbReference type="NCBI Taxonomy" id="61616"/>
    <lineage>
        <taxon>Eukaryota</taxon>
        <taxon>Metazoa</taxon>
        <taxon>Chordata</taxon>
        <taxon>Craniata</taxon>
        <taxon>Vertebrata</taxon>
        <taxon>Euteleostomi</taxon>
        <taxon>Amphibia</taxon>
        <taxon>Batrachia</taxon>
        <taxon>Anura</taxon>
        <taxon>Pelobatoidea</taxon>
        <taxon>Pelobatidae</taxon>
        <taxon>Pelobates</taxon>
    </lineage>
</organism>
<dbReference type="Gene3D" id="2.70.170.10">
    <property type="entry name" value="Neurotransmitter-gated ion-channel ligand-binding domain"/>
    <property type="match status" value="1"/>
</dbReference>
<evidence type="ECO:0000256" key="17">
    <source>
        <dbReference type="ARBA" id="ARBA00036239"/>
    </source>
</evidence>
<evidence type="ECO:0000256" key="10">
    <source>
        <dbReference type="ARBA" id="ARBA00023170"/>
    </source>
</evidence>